<evidence type="ECO:0000313" key="3">
    <source>
        <dbReference type="Proteomes" id="UP001456524"/>
    </source>
</evidence>
<protein>
    <submittedName>
        <fullName evidence="2">Uncharacterized protein</fullName>
    </submittedName>
</protein>
<evidence type="ECO:0000256" key="1">
    <source>
        <dbReference type="SAM" id="MobiDB-lite"/>
    </source>
</evidence>
<proteinExistence type="predicted"/>
<name>A0ABR1XS06_9PEZI</name>
<dbReference type="Proteomes" id="UP001456524">
    <property type="component" value="Unassembled WGS sequence"/>
</dbReference>
<keyword evidence="3" id="KW-1185">Reference proteome</keyword>
<evidence type="ECO:0000313" key="2">
    <source>
        <dbReference type="EMBL" id="KAK8164286.1"/>
    </source>
</evidence>
<comment type="caution">
    <text evidence="2">The sequence shown here is derived from an EMBL/GenBank/DDBJ whole genome shotgun (WGS) entry which is preliminary data.</text>
</comment>
<sequence length="216" mass="23602">MTRLKQLAIRAWTRTKRIFKAGPRHEAEVPAPSSATPDLVDDAVAEGPLEQVETRDEGPAKTSSNTEDSKSEAEHQHLPEMPLSDSQSKVVASSPTTPNSESSDRSTSPRGDNSSQSSLDKVAAKPPSAAILCPSDERSDFSLSLTPSIHSREDEPAQGYDDCSDRPSREYGVCRLFRHGDPFVMPEETLLGDAGELEVAPDPEFIRAWRARHGHE</sequence>
<reference evidence="2 3" key="1">
    <citation type="journal article" date="2022" name="G3 (Bethesda)">
        <title>Enemy or ally: a genomic approach to elucidate the lifestyle of Phyllosticta citrichinaensis.</title>
        <authorList>
            <person name="Buijs V.A."/>
            <person name="Groenewald J.Z."/>
            <person name="Haridas S."/>
            <person name="LaButti K.M."/>
            <person name="Lipzen A."/>
            <person name="Martin F.M."/>
            <person name="Barry K."/>
            <person name="Grigoriev I.V."/>
            <person name="Crous P.W."/>
            <person name="Seidl M.F."/>
        </authorList>
    </citation>
    <scope>NUCLEOTIDE SEQUENCE [LARGE SCALE GENOMIC DNA]</scope>
    <source>
        <strain evidence="2 3">CBS 129764</strain>
    </source>
</reference>
<gene>
    <name evidence="2" type="ORF">IWX90DRAFT_478907</name>
</gene>
<organism evidence="2 3">
    <name type="scientific">Phyllosticta citrichinensis</name>
    <dbReference type="NCBI Taxonomy" id="1130410"/>
    <lineage>
        <taxon>Eukaryota</taxon>
        <taxon>Fungi</taxon>
        <taxon>Dikarya</taxon>
        <taxon>Ascomycota</taxon>
        <taxon>Pezizomycotina</taxon>
        <taxon>Dothideomycetes</taxon>
        <taxon>Dothideomycetes incertae sedis</taxon>
        <taxon>Botryosphaeriales</taxon>
        <taxon>Phyllostictaceae</taxon>
        <taxon>Phyllosticta</taxon>
    </lineage>
</organism>
<feature type="compositionally biased region" description="Basic and acidic residues" evidence="1">
    <location>
        <begin position="67"/>
        <end position="78"/>
    </location>
</feature>
<feature type="compositionally biased region" description="Polar residues" evidence="1">
    <location>
        <begin position="84"/>
        <end position="119"/>
    </location>
</feature>
<accession>A0ABR1XS06</accession>
<dbReference type="EMBL" id="JBBWUH010000006">
    <property type="protein sequence ID" value="KAK8164286.1"/>
    <property type="molecule type" value="Genomic_DNA"/>
</dbReference>
<feature type="region of interest" description="Disordered" evidence="1">
    <location>
        <begin position="19"/>
        <end position="165"/>
    </location>
</feature>